<evidence type="ECO:0000256" key="1">
    <source>
        <dbReference type="SAM" id="MobiDB-lite"/>
    </source>
</evidence>
<feature type="compositionally biased region" description="Pro residues" evidence="1">
    <location>
        <begin position="118"/>
        <end position="130"/>
    </location>
</feature>
<dbReference type="EMBL" id="AP024423">
    <property type="protein sequence ID" value="BCR92132.1"/>
    <property type="molecule type" value="Genomic_DNA"/>
</dbReference>
<dbReference type="RefSeq" id="XP_043138903.1">
    <property type="nucleotide sequence ID" value="XM_043281423.1"/>
</dbReference>
<evidence type="ECO:0000313" key="5">
    <source>
        <dbReference type="Proteomes" id="UP000637239"/>
    </source>
</evidence>
<proteinExistence type="predicted"/>
<name>A0A7R7ZR55_ASPCH</name>
<dbReference type="Proteomes" id="UP000637239">
    <property type="component" value="Chromosome 6"/>
</dbReference>
<dbReference type="EMBL" id="AP024423">
    <property type="protein sequence ID" value="BCR92235.1"/>
    <property type="molecule type" value="Genomic_DNA"/>
</dbReference>
<dbReference type="Proteomes" id="UP000637239">
    <property type="component" value="Chromosome 8"/>
</dbReference>
<sequence>MPSTLADVPAYKAYLDRVPAGTLSLPLIKEGENEETIIHVDELFCRVEDCIRGKKAFPGTNDLRYHVKHYHNVNVARPGTGRPKPEAVKAAVKFFKNIIEGPPSEPAPSPSESTSPEPTTPPGHTKPPFPLTKKGTVSCAAMQRWCKDNGHAVPCPSCAAKGLRAKDCCKNEGHCDNFSLFDPNSLPTDAE</sequence>
<accession>A0A7R7ZR55</accession>
<evidence type="ECO:0000313" key="2">
    <source>
        <dbReference type="EMBL" id="BCR90381.1"/>
    </source>
</evidence>
<dbReference type="EMBL" id="AP024421">
    <property type="protein sequence ID" value="BCR90381.1"/>
    <property type="molecule type" value="Genomic_DNA"/>
</dbReference>
<gene>
    <name evidence="2" type="ORF">ACHE_60267S</name>
    <name evidence="3" type="ORF">ACHE_80032A</name>
    <name evidence="4" type="ORF">ACHE_80135A</name>
</gene>
<dbReference type="GeneID" id="66984739"/>
<dbReference type="AlphaFoldDB" id="A0A7R7ZR55"/>
<dbReference type="KEGG" id="ache:ACHE_60267S"/>
<reference evidence="2" key="2">
    <citation type="submission" date="2021-02" db="EMBL/GenBank/DDBJ databases">
        <title>Aspergillus chevalieri M1 genome sequence.</title>
        <authorList>
            <person name="Kadooka C."/>
            <person name="Mori K."/>
            <person name="Futagami T."/>
        </authorList>
    </citation>
    <scope>NUCLEOTIDE SEQUENCE</scope>
    <source>
        <strain evidence="2">M1</strain>
    </source>
</reference>
<protein>
    <submittedName>
        <fullName evidence="2">Uncharacterized protein</fullName>
    </submittedName>
</protein>
<keyword evidence="5" id="KW-1185">Reference proteome</keyword>
<reference evidence="2" key="1">
    <citation type="submission" date="2021-01" db="EMBL/GenBank/DDBJ databases">
        <authorList>
            <consortium name="Aspergillus chevalieri M1 genome sequencing consortium"/>
            <person name="Kazuki M."/>
            <person name="Futagami T."/>
        </authorList>
    </citation>
    <scope>NUCLEOTIDE SEQUENCE</scope>
    <source>
        <strain evidence="2">M1</strain>
    </source>
</reference>
<organism evidence="2 5">
    <name type="scientific">Aspergillus chevalieri</name>
    <name type="common">Eurotium chevalieri</name>
    <dbReference type="NCBI Taxonomy" id="182096"/>
    <lineage>
        <taxon>Eukaryota</taxon>
        <taxon>Fungi</taxon>
        <taxon>Dikarya</taxon>
        <taxon>Ascomycota</taxon>
        <taxon>Pezizomycotina</taxon>
        <taxon>Eurotiomycetes</taxon>
        <taxon>Eurotiomycetidae</taxon>
        <taxon>Eurotiales</taxon>
        <taxon>Aspergillaceae</taxon>
        <taxon>Aspergillus</taxon>
        <taxon>Aspergillus subgen. Aspergillus</taxon>
    </lineage>
</organism>
<evidence type="ECO:0000313" key="3">
    <source>
        <dbReference type="EMBL" id="BCR92132.1"/>
    </source>
</evidence>
<evidence type="ECO:0000313" key="4">
    <source>
        <dbReference type="EMBL" id="BCR92235.1"/>
    </source>
</evidence>
<feature type="region of interest" description="Disordered" evidence="1">
    <location>
        <begin position="99"/>
        <end position="131"/>
    </location>
</feature>